<evidence type="ECO:0000259" key="2">
    <source>
        <dbReference type="PROSITE" id="PS51352"/>
    </source>
</evidence>
<evidence type="ECO:0000256" key="1">
    <source>
        <dbReference type="SAM" id="Coils"/>
    </source>
</evidence>
<name>A0A7F5RIG3_AGRPL</name>
<organism evidence="3 4">
    <name type="scientific">Agrilus planipennis</name>
    <name type="common">Emerald ash borer</name>
    <name type="synonym">Agrilus marcopoli</name>
    <dbReference type="NCBI Taxonomy" id="224129"/>
    <lineage>
        <taxon>Eukaryota</taxon>
        <taxon>Metazoa</taxon>
        <taxon>Ecdysozoa</taxon>
        <taxon>Arthropoda</taxon>
        <taxon>Hexapoda</taxon>
        <taxon>Insecta</taxon>
        <taxon>Pterygota</taxon>
        <taxon>Neoptera</taxon>
        <taxon>Endopterygota</taxon>
        <taxon>Coleoptera</taxon>
        <taxon>Polyphaga</taxon>
        <taxon>Elateriformia</taxon>
        <taxon>Buprestoidea</taxon>
        <taxon>Buprestidae</taxon>
        <taxon>Agrilinae</taxon>
        <taxon>Agrilus</taxon>
    </lineage>
</organism>
<dbReference type="OrthoDB" id="9440957at2759"/>
<dbReference type="InParanoid" id="A0A7F5RIG3"/>
<accession>A0A7F5RIG3</accession>
<dbReference type="SUPFAM" id="SSF52833">
    <property type="entry name" value="Thioredoxin-like"/>
    <property type="match status" value="1"/>
</dbReference>
<dbReference type="Proteomes" id="UP000192223">
    <property type="component" value="Unplaced"/>
</dbReference>
<dbReference type="GO" id="GO:0004791">
    <property type="term" value="F:thioredoxin-disulfide reductase (NADPH) activity"/>
    <property type="evidence" value="ECO:0007669"/>
    <property type="project" value="TreeGrafter"/>
</dbReference>
<evidence type="ECO:0000313" key="4">
    <source>
        <dbReference type="RefSeq" id="XP_025835650.1"/>
    </source>
</evidence>
<reference evidence="4" key="1">
    <citation type="submission" date="2025-08" db="UniProtKB">
        <authorList>
            <consortium name="RefSeq"/>
        </authorList>
    </citation>
    <scope>IDENTIFICATION</scope>
    <source>
        <tissue evidence="4">Entire body</tissue>
    </source>
</reference>
<dbReference type="PROSITE" id="PS51352">
    <property type="entry name" value="THIOREDOXIN_2"/>
    <property type="match status" value="1"/>
</dbReference>
<dbReference type="Gene3D" id="3.40.30.10">
    <property type="entry name" value="Glutaredoxin"/>
    <property type="match status" value="2"/>
</dbReference>
<dbReference type="GO" id="GO:0005634">
    <property type="term" value="C:nucleus"/>
    <property type="evidence" value="ECO:0007669"/>
    <property type="project" value="TreeGrafter"/>
</dbReference>
<dbReference type="GeneID" id="108733910"/>
<feature type="coiled-coil region" evidence="1">
    <location>
        <begin position="54"/>
        <end position="81"/>
    </location>
</feature>
<dbReference type="InterPro" id="IPR012336">
    <property type="entry name" value="Thioredoxin-like_fold"/>
</dbReference>
<proteinExistence type="predicted"/>
<dbReference type="KEGG" id="apln:108733910"/>
<gene>
    <name evidence="4" type="primary">LOC108733910</name>
</gene>
<keyword evidence="1" id="KW-0175">Coiled coil</keyword>
<dbReference type="PANTHER" id="PTHR46472">
    <property type="entry name" value="NUCLEOREDOXIN"/>
    <property type="match status" value="1"/>
</dbReference>
<dbReference type="GO" id="GO:0031397">
    <property type="term" value="P:negative regulation of protein ubiquitination"/>
    <property type="evidence" value="ECO:0007669"/>
    <property type="project" value="TreeGrafter"/>
</dbReference>
<evidence type="ECO:0000313" key="3">
    <source>
        <dbReference type="Proteomes" id="UP000192223"/>
    </source>
</evidence>
<feature type="domain" description="Thioredoxin" evidence="2">
    <location>
        <begin position="147"/>
        <end position="345"/>
    </location>
</feature>
<dbReference type="AlphaFoldDB" id="A0A7F5RIG3"/>
<dbReference type="RefSeq" id="XP_025835650.1">
    <property type="nucleotide sequence ID" value="XM_025979865.1"/>
</dbReference>
<sequence length="393" mass="44749">MSKKHKWQEHLFGKNLIKCESADVDAVKTTGGKNLVPCIDSLKRVEVIGVYFSFANINLKCDELKQKLKELYKKINSETKRFEVVQVVLWANTDVYGDFEKGHSDCLQNTPWLAMCFNETQLKERLSRRYRIKSGVTTLVLLDSEGITISRSAQDSLLQDPEGALFPWKPRPAEQILSGTTLQQGGSYNVDHPSYTKNGLTYDDLPKGIRGFYFCANWCPPCRAFTPQLIEMYRRIRRKDPDFEIIFVSSDRSLADITVVHSVLDGEETEVQFAEAVLRPVAEAYYKKSNINLDTPDEDFLYGCDHELYLQFLIGVDSETADIVRELTGIDDVVPLLVAVDISNRKVAVMEYGVEITEESVACFTEQFQKGELHTYSIVDKMSEQVNDKSESR</sequence>
<keyword evidence="3" id="KW-1185">Reference proteome</keyword>
<dbReference type="PANTHER" id="PTHR46472:SF1">
    <property type="entry name" value="NUCLEOREDOXIN"/>
    <property type="match status" value="1"/>
</dbReference>
<dbReference type="InterPro" id="IPR013766">
    <property type="entry name" value="Thioredoxin_domain"/>
</dbReference>
<dbReference type="InterPro" id="IPR036249">
    <property type="entry name" value="Thioredoxin-like_sf"/>
</dbReference>
<dbReference type="GO" id="GO:0030178">
    <property type="term" value="P:negative regulation of Wnt signaling pathway"/>
    <property type="evidence" value="ECO:0007669"/>
    <property type="project" value="TreeGrafter"/>
</dbReference>
<dbReference type="Pfam" id="PF13905">
    <property type="entry name" value="Thioredoxin_8"/>
    <property type="match status" value="2"/>
</dbReference>
<protein>
    <submittedName>
        <fullName evidence="4">Nucleoredoxin-like</fullName>
    </submittedName>
</protein>